<protein>
    <recommendedName>
        <fullName evidence="1">Transposase IS66 C-terminal domain-containing protein</fullName>
    </recommendedName>
</protein>
<accession>A0A370KH71</accession>
<organism evidence="2 3">
    <name type="scientific">Rhizobium grahamii</name>
    <dbReference type="NCBI Taxonomy" id="1120045"/>
    <lineage>
        <taxon>Bacteria</taxon>
        <taxon>Pseudomonadati</taxon>
        <taxon>Pseudomonadota</taxon>
        <taxon>Alphaproteobacteria</taxon>
        <taxon>Hyphomicrobiales</taxon>
        <taxon>Rhizobiaceae</taxon>
        <taxon>Rhizobium/Agrobacterium group</taxon>
        <taxon>Rhizobium</taxon>
    </lineage>
</organism>
<comment type="caution">
    <text evidence="2">The sequence shown here is derived from an EMBL/GenBank/DDBJ whole genome shotgun (WGS) entry which is preliminary data.</text>
</comment>
<reference evidence="2 3" key="1">
    <citation type="submission" date="2017-03" db="EMBL/GenBank/DDBJ databases">
        <title>Genome analysis of Rhizobial strains effectives or ineffectives for nitrogen fixation isolated from bean seeds.</title>
        <authorList>
            <person name="Peralta H."/>
            <person name="Aguilar-Vera A."/>
            <person name="Mora Y."/>
            <person name="Vargas-Lagunas C."/>
            <person name="Girard L."/>
            <person name="Mora J."/>
        </authorList>
    </citation>
    <scope>NUCLEOTIDE SEQUENCE [LARGE SCALE GENOMIC DNA]</scope>
    <source>
        <strain evidence="2 3">CCGM3</strain>
    </source>
</reference>
<evidence type="ECO:0000259" key="1">
    <source>
        <dbReference type="Pfam" id="PF13817"/>
    </source>
</evidence>
<proteinExistence type="predicted"/>
<dbReference type="EMBL" id="NAAC01000039">
    <property type="protein sequence ID" value="RDJ04289.1"/>
    <property type="molecule type" value="Genomic_DNA"/>
</dbReference>
<dbReference type="AlphaFoldDB" id="A0A370KH71"/>
<dbReference type="InterPro" id="IPR039552">
    <property type="entry name" value="IS66_C"/>
</dbReference>
<feature type="domain" description="Transposase IS66 C-terminal" evidence="1">
    <location>
        <begin position="1"/>
        <end position="32"/>
    </location>
</feature>
<evidence type="ECO:0000313" key="3">
    <source>
        <dbReference type="Proteomes" id="UP000254939"/>
    </source>
</evidence>
<gene>
    <name evidence="2" type="ORF">B5K06_27280</name>
</gene>
<dbReference type="Pfam" id="PF13817">
    <property type="entry name" value="DDE_Tnp_IS66_C"/>
    <property type="match status" value="1"/>
</dbReference>
<dbReference type="Proteomes" id="UP000254939">
    <property type="component" value="Unassembled WGS sequence"/>
</dbReference>
<sequence length="42" mass="4583">MNGVEPYAYLRDVFTSLADGHLAKDIDALVPWAHGHQTSASQ</sequence>
<evidence type="ECO:0000313" key="2">
    <source>
        <dbReference type="EMBL" id="RDJ04289.1"/>
    </source>
</evidence>
<name>A0A370KH71_9HYPH</name>